<feature type="transmembrane region" description="Helical" evidence="7">
    <location>
        <begin position="291"/>
        <end position="315"/>
    </location>
</feature>
<organism evidence="10 11">
    <name type="scientific">Kribbella voronezhensis</name>
    <dbReference type="NCBI Taxonomy" id="2512212"/>
    <lineage>
        <taxon>Bacteria</taxon>
        <taxon>Bacillati</taxon>
        <taxon>Actinomycetota</taxon>
        <taxon>Actinomycetes</taxon>
        <taxon>Propionibacteriales</taxon>
        <taxon>Kribbellaceae</taxon>
        <taxon>Kribbella</taxon>
    </lineage>
</organism>
<feature type="domain" description="ABC transmembrane type-1" evidence="9">
    <location>
        <begin position="99"/>
        <end position="312"/>
    </location>
</feature>
<gene>
    <name evidence="10" type="ORF">EV138_7463</name>
</gene>
<evidence type="ECO:0000256" key="5">
    <source>
        <dbReference type="ARBA" id="ARBA00022989"/>
    </source>
</evidence>
<dbReference type="EMBL" id="SOCE01000003">
    <property type="protein sequence ID" value="TDU82568.1"/>
    <property type="molecule type" value="Genomic_DNA"/>
</dbReference>
<reference evidence="10 11" key="1">
    <citation type="submission" date="2019-03" db="EMBL/GenBank/DDBJ databases">
        <title>Genomic Encyclopedia of Type Strains, Phase III (KMG-III): the genomes of soil and plant-associated and newly described type strains.</title>
        <authorList>
            <person name="Whitman W."/>
        </authorList>
    </citation>
    <scope>NUCLEOTIDE SEQUENCE [LARGE SCALE GENOMIC DNA]</scope>
    <source>
        <strain evidence="10 11">VKM Ac-2575</strain>
    </source>
</reference>
<dbReference type="SUPFAM" id="SSF161098">
    <property type="entry name" value="MetI-like"/>
    <property type="match status" value="1"/>
</dbReference>
<keyword evidence="5 7" id="KW-1133">Transmembrane helix</keyword>
<keyword evidence="6 7" id="KW-0472">Membrane</keyword>
<keyword evidence="4 7" id="KW-0812">Transmembrane</keyword>
<dbReference type="InterPro" id="IPR051393">
    <property type="entry name" value="ABC_transporter_permease"/>
</dbReference>
<sequence>MVDSIHATAEAPSRAVRRGPEPARPRLLRRRGRRLNRYTGAPLVLISVNLLLFVTFFVWPAVTGLLYSFTSYTGVGDAPYVGLDNYQRLLNDKAFYSALTRTVTFTAGVVPLTIVLSLGTAVLLVTDYTKGKSVARIIFFLPWLISPIIAGVIWRWMFGENFGLVNFVITSLGGKEVPWQSNANLSLFVVIIAAAWGGTAFNMLLFVAALKNVPTAYYEAASLDGAGSWAKFRNITLPAIAPTTFIVVLLSVLGSMKEYALVQAINAGGPGTANNLIVQYIYTKGFQRAQIGYASAASFVLMLILMVIAIVQLVINRRRES</sequence>
<comment type="caution">
    <text evidence="10">The sequence shown here is derived from an EMBL/GenBank/DDBJ whole genome shotgun (WGS) entry which is preliminary data.</text>
</comment>
<name>A0A4R7SW21_9ACTN</name>
<dbReference type="GO" id="GO:0055085">
    <property type="term" value="P:transmembrane transport"/>
    <property type="evidence" value="ECO:0007669"/>
    <property type="project" value="InterPro"/>
</dbReference>
<dbReference type="PROSITE" id="PS50928">
    <property type="entry name" value="ABC_TM1"/>
    <property type="match status" value="1"/>
</dbReference>
<evidence type="ECO:0000256" key="6">
    <source>
        <dbReference type="ARBA" id="ARBA00023136"/>
    </source>
</evidence>
<feature type="transmembrane region" description="Helical" evidence="7">
    <location>
        <begin position="38"/>
        <end position="62"/>
    </location>
</feature>
<evidence type="ECO:0000256" key="1">
    <source>
        <dbReference type="ARBA" id="ARBA00004651"/>
    </source>
</evidence>
<feature type="region of interest" description="Disordered" evidence="8">
    <location>
        <begin position="1"/>
        <end position="23"/>
    </location>
</feature>
<feature type="transmembrane region" description="Helical" evidence="7">
    <location>
        <begin position="185"/>
        <end position="210"/>
    </location>
</feature>
<keyword evidence="2 7" id="KW-0813">Transport</keyword>
<dbReference type="OrthoDB" id="9804439at2"/>
<dbReference type="PANTHER" id="PTHR30193">
    <property type="entry name" value="ABC TRANSPORTER PERMEASE PROTEIN"/>
    <property type="match status" value="1"/>
</dbReference>
<comment type="subcellular location">
    <subcellularLocation>
        <location evidence="1 7">Cell membrane</location>
        <topology evidence="1 7">Multi-pass membrane protein</topology>
    </subcellularLocation>
</comment>
<feature type="transmembrane region" description="Helical" evidence="7">
    <location>
        <begin position="103"/>
        <end position="125"/>
    </location>
</feature>
<dbReference type="Proteomes" id="UP000295151">
    <property type="component" value="Unassembled WGS sequence"/>
</dbReference>
<dbReference type="RefSeq" id="WP_133985417.1">
    <property type="nucleotide sequence ID" value="NZ_SOCE01000003.1"/>
</dbReference>
<evidence type="ECO:0000313" key="10">
    <source>
        <dbReference type="EMBL" id="TDU82568.1"/>
    </source>
</evidence>
<evidence type="ECO:0000256" key="2">
    <source>
        <dbReference type="ARBA" id="ARBA00022448"/>
    </source>
</evidence>
<feature type="transmembrane region" description="Helical" evidence="7">
    <location>
        <begin position="235"/>
        <end position="253"/>
    </location>
</feature>
<dbReference type="PANTHER" id="PTHR30193:SF37">
    <property type="entry name" value="INNER MEMBRANE ABC TRANSPORTER PERMEASE PROTEIN YCJO"/>
    <property type="match status" value="1"/>
</dbReference>
<accession>A0A4R7SW21</accession>
<evidence type="ECO:0000256" key="8">
    <source>
        <dbReference type="SAM" id="MobiDB-lite"/>
    </source>
</evidence>
<dbReference type="Pfam" id="PF00528">
    <property type="entry name" value="BPD_transp_1"/>
    <property type="match status" value="1"/>
</dbReference>
<keyword evidence="3" id="KW-1003">Cell membrane</keyword>
<keyword evidence="11" id="KW-1185">Reference proteome</keyword>
<dbReference type="CDD" id="cd06261">
    <property type="entry name" value="TM_PBP2"/>
    <property type="match status" value="1"/>
</dbReference>
<evidence type="ECO:0000256" key="3">
    <source>
        <dbReference type="ARBA" id="ARBA00022475"/>
    </source>
</evidence>
<protein>
    <submittedName>
        <fullName evidence="10">Alpha-1,4-digalacturonate transport system permease protein</fullName>
    </submittedName>
</protein>
<proteinExistence type="inferred from homology"/>
<evidence type="ECO:0000313" key="11">
    <source>
        <dbReference type="Proteomes" id="UP000295151"/>
    </source>
</evidence>
<dbReference type="InterPro" id="IPR035906">
    <property type="entry name" value="MetI-like_sf"/>
</dbReference>
<feature type="transmembrane region" description="Helical" evidence="7">
    <location>
        <begin position="137"/>
        <end position="157"/>
    </location>
</feature>
<evidence type="ECO:0000256" key="7">
    <source>
        <dbReference type="RuleBase" id="RU363032"/>
    </source>
</evidence>
<evidence type="ECO:0000259" key="9">
    <source>
        <dbReference type="PROSITE" id="PS50928"/>
    </source>
</evidence>
<evidence type="ECO:0000256" key="4">
    <source>
        <dbReference type="ARBA" id="ARBA00022692"/>
    </source>
</evidence>
<comment type="similarity">
    <text evidence="7">Belongs to the binding-protein-dependent transport system permease family.</text>
</comment>
<dbReference type="AlphaFoldDB" id="A0A4R7SW21"/>
<dbReference type="InterPro" id="IPR000515">
    <property type="entry name" value="MetI-like"/>
</dbReference>
<dbReference type="GO" id="GO:0005886">
    <property type="term" value="C:plasma membrane"/>
    <property type="evidence" value="ECO:0007669"/>
    <property type="project" value="UniProtKB-SubCell"/>
</dbReference>
<dbReference type="Gene3D" id="1.10.3720.10">
    <property type="entry name" value="MetI-like"/>
    <property type="match status" value="1"/>
</dbReference>